<keyword evidence="4" id="KW-1185">Reference proteome</keyword>
<dbReference type="PANTHER" id="PTHR11067">
    <property type="entry name" value="INOSINE TRIPHOSPHATE PYROPHOSPHATASE/HAM1 PROTEIN"/>
    <property type="match status" value="1"/>
</dbReference>
<comment type="similarity">
    <text evidence="1">Belongs to the HAM1 NTPase family.</text>
</comment>
<dbReference type="RefSeq" id="WP_069698004.1">
    <property type="nucleotide sequence ID" value="NZ_JAGGMA010000002.1"/>
</dbReference>
<dbReference type="GO" id="GO:0047429">
    <property type="term" value="F:nucleoside triphosphate diphosphatase activity"/>
    <property type="evidence" value="ECO:0007669"/>
    <property type="project" value="InterPro"/>
</dbReference>
<sequence length="208" mass="23474">MKIIVGTNNHGKLQEMQQAIDSEAVQLVTYQEYLPESVEIEETGNTYVENALLKAKFYAEKINRPVLADDGGLELIAFPALLGLKTARFFNENLSEQQKNQQLLELFNGKPELTREIQLKSTLVYAWPEGHYLTSSETLKGELAKKITGDLGYGFDSIFYLPELGCTLAQLSKATRDTYSPRVIALKKMIEKIKEENCDENESLFLGE</sequence>
<dbReference type="OrthoDB" id="2142580at2"/>
<evidence type="ECO:0000256" key="2">
    <source>
        <dbReference type="ARBA" id="ARBA00022801"/>
    </source>
</evidence>
<dbReference type="EMBL" id="MIEK01000012">
    <property type="protein sequence ID" value="OEH83049.1"/>
    <property type="molecule type" value="Genomic_DNA"/>
</dbReference>
<name>A0A1E5KZD7_9ENTE</name>
<dbReference type="Gene3D" id="3.90.950.10">
    <property type="match status" value="1"/>
</dbReference>
<dbReference type="Pfam" id="PF01725">
    <property type="entry name" value="Ham1p_like"/>
    <property type="match status" value="1"/>
</dbReference>
<evidence type="ECO:0000313" key="4">
    <source>
        <dbReference type="Proteomes" id="UP000095256"/>
    </source>
</evidence>
<accession>A0A1E5KZD7</accession>
<dbReference type="PANTHER" id="PTHR11067:SF9">
    <property type="entry name" value="INOSINE TRIPHOSPHATE PYROPHOSPHATASE"/>
    <property type="match status" value="1"/>
</dbReference>
<comment type="caution">
    <text evidence="3">The sequence shown here is derived from an EMBL/GenBank/DDBJ whole genome shotgun (WGS) entry which is preliminary data.</text>
</comment>
<keyword evidence="2" id="KW-0378">Hydrolase</keyword>
<dbReference type="InterPro" id="IPR002637">
    <property type="entry name" value="RdgB/HAM1"/>
</dbReference>
<proteinExistence type="inferred from homology"/>
<dbReference type="InterPro" id="IPR029001">
    <property type="entry name" value="ITPase-like_fam"/>
</dbReference>
<evidence type="ECO:0000256" key="1">
    <source>
        <dbReference type="ARBA" id="ARBA00008023"/>
    </source>
</evidence>
<dbReference type="Proteomes" id="UP000095256">
    <property type="component" value="Unassembled WGS sequence"/>
</dbReference>
<evidence type="ECO:0000313" key="3">
    <source>
        <dbReference type="EMBL" id="OEH83049.1"/>
    </source>
</evidence>
<dbReference type="GO" id="GO:0005829">
    <property type="term" value="C:cytosol"/>
    <property type="evidence" value="ECO:0007669"/>
    <property type="project" value="TreeGrafter"/>
</dbReference>
<dbReference type="STRING" id="762845.BCR26_01905"/>
<dbReference type="AlphaFoldDB" id="A0A1E5KZD7"/>
<dbReference type="GO" id="GO:0009143">
    <property type="term" value="P:nucleoside triphosphate catabolic process"/>
    <property type="evidence" value="ECO:0007669"/>
    <property type="project" value="InterPro"/>
</dbReference>
<organism evidence="3 4">
    <name type="scientific">Enterococcus rivorum</name>
    <dbReference type="NCBI Taxonomy" id="762845"/>
    <lineage>
        <taxon>Bacteria</taxon>
        <taxon>Bacillati</taxon>
        <taxon>Bacillota</taxon>
        <taxon>Bacilli</taxon>
        <taxon>Lactobacillales</taxon>
        <taxon>Enterococcaceae</taxon>
        <taxon>Enterococcus</taxon>
    </lineage>
</organism>
<protein>
    <submittedName>
        <fullName evidence="3">Purine NTP pyrophosphatase</fullName>
    </submittedName>
</protein>
<reference evidence="3 4" key="1">
    <citation type="submission" date="2016-09" db="EMBL/GenBank/DDBJ databases">
        <authorList>
            <person name="Capua I."/>
            <person name="De Benedictis P."/>
            <person name="Joannis T."/>
            <person name="Lombin L.H."/>
            <person name="Cattoli G."/>
        </authorList>
    </citation>
    <scope>NUCLEOTIDE SEQUENCE [LARGE SCALE GENOMIC DNA]</scope>
    <source>
        <strain evidence="3 4">LMG 25899</strain>
    </source>
</reference>
<dbReference type="CDD" id="cd00515">
    <property type="entry name" value="HAM1"/>
    <property type="match status" value="1"/>
</dbReference>
<dbReference type="SUPFAM" id="SSF52972">
    <property type="entry name" value="ITPase-like"/>
    <property type="match status" value="1"/>
</dbReference>
<gene>
    <name evidence="3" type="ORF">BCR26_01905</name>
</gene>